<dbReference type="AlphaFoldDB" id="A0A930Y5B3"/>
<dbReference type="InterPro" id="IPR017945">
    <property type="entry name" value="DHBP_synth_RibB-like_a/b_dom"/>
</dbReference>
<name>A0A930Y5B3_9PAST</name>
<evidence type="ECO:0000313" key="2">
    <source>
        <dbReference type="EMBL" id="MBF4102831.1"/>
    </source>
</evidence>
<organism evidence="2">
    <name type="scientific">Gallibacterium anatis</name>
    <dbReference type="NCBI Taxonomy" id="750"/>
    <lineage>
        <taxon>Bacteria</taxon>
        <taxon>Pseudomonadati</taxon>
        <taxon>Pseudomonadota</taxon>
        <taxon>Gammaproteobacteria</taxon>
        <taxon>Pasteurellales</taxon>
        <taxon>Pasteurellaceae</taxon>
        <taxon>Gallibacterium</taxon>
    </lineage>
</organism>
<dbReference type="Gene3D" id="3.90.870.10">
    <property type="entry name" value="DHBP synthase"/>
    <property type="match status" value="1"/>
</dbReference>
<reference evidence="2" key="1">
    <citation type="submission" date="2020-11" db="EMBL/GenBank/DDBJ databases">
        <title>Gallibacterium anatis 1637, full genome, WGS.</title>
        <authorList>
            <person name="Laishevtcev A.I."/>
            <person name="Yakimova E.A."/>
            <person name="Petkovich D."/>
            <person name="Stepanova T.V."/>
            <person name="Kalendr R.S."/>
            <person name="Rubalsky E.O."/>
            <person name="Zulkarneev E.R."/>
            <person name="Aleshkin A.V."/>
        </authorList>
    </citation>
    <scope>NUCLEOTIDE SEQUENCE</scope>
    <source>
        <strain evidence="2">1637</strain>
    </source>
</reference>
<comment type="caution">
    <text evidence="2">The sequence shown here is derived from an EMBL/GenBank/DDBJ whole genome shotgun (WGS) entry which is preliminary data.</text>
</comment>
<dbReference type="GO" id="GO:0003725">
    <property type="term" value="F:double-stranded RNA binding"/>
    <property type="evidence" value="ECO:0007669"/>
    <property type="project" value="InterPro"/>
</dbReference>
<dbReference type="InterPro" id="IPR006070">
    <property type="entry name" value="Sua5-like_dom"/>
</dbReference>
<gene>
    <name evidence="2" type="ORF">INT80_10830</name>
</gene>
<proteinExistence type="predicted"/>
<sequence length="117" mass="12668">MDCAGTKTGFAASHRTFDTIAVRLCRHPAVETLCQLAKMPITSTSANLNGQEPCQNLSAGAGSIRRSFPVLQAEVGDAKNPSEVRSLQIKLLKRIIMSTQHPLCCLGVTRSHKANHR</sequence>
<dbReference type="Pfam" id="PF01300">
    <property type="entry name" value="Sua5_yciO_yrdC"/>
    <property type="match status" value="1"/>
</dbReference>
<dbReference type="EMBL" id="JADION010000033">
    <property type="protein sequence ID" value="MBF4102831.1"/>
    <property type="molecule type" value="Genomic_DNA"/>
</dbReference>
<dbReference type="SUPFAM" id="SSF55821">
    <property type="entry name" value="YrdC/RibB"/>
    <property type="match status" value="1"/>
</dbReference>
<protein>
    <submittedName>
        <fullName evidence="2">Sua5/YciO/YrdC/YwlC family protein</fullName>
    </submittedName>
</protein>
<evidence type="ECO:0000259" key="1">
    <source>
        <dbReference type="Pfam" id="PF01300"/>
    </source>
</evidence>
<feature type="domain" description="YrdC-like" evidence="1">
    <location>
        <begin position="16"/>
        <end position="88"/>
    </location>
</feature>
<accession>A0A930Y5B3</accession>